<dbReference type="AlphaFoldDB" id="X1DGM8"/>
<reference evidence="1" key="1">
    <citation type="journal article" date="2014" name="Front. Microbiol.">
        <title>High frequency of phylogenetically diverse reductive dehalogenase-homologous genes in deep subseafloor sedimentary metagenomes.</title>
        <authorList>
            <person name="Kawai M."/>
            <person name="Futagami T."/>
            <person name="Toyoda A."/>
            <person name="Takaki Y."/>
            <person name="Nishi S."/>
            <person name="Hori S."/>
            <person name="Arai W."/>
            <person name="Tsubouchi T."/>
            <person name="Morono Y."/>
            <person name="Uchiyama I."/>
            <person name="Ito T."/>
            <person name="Fujiyama A."/>
            <person name="Inagaki F."/>
            <person name="Takami H."/>
        </authorList>
    </citation>
    <scope>NUCLEOTIDE SEQUENCE</scope>
    <source>
        <strain evidence="1">Expedition CK06-06</strain>
    </source>
</reference>
<feature type="non-terminal residue" evidence="1">
    <location>
        <position position="1"/>
    </location>
</feature>
<gene>
    <name evidence="1" type="ORF">S03H2_04155</name>
</gene>
<accession>X1DGM8</accession>
<proteinExistence type="predicted"/>
<organism evidence="1">
    <name type="scientific">marine sediment metagenome</name>
    <dbReference type="NCBI Taxonomy" id="412755"/>
    <lineage>
        <taxon>unclassified sequences</taxon>
        <taxon>metagenomes</taxon>
        <taxon>ecological metagenomes</taxon>
    </lineage>
</organism>
<comment type="caution">
    <text evidence="1">The sequence shown here is derived from an EMBL/GenBank/DDBJ whole genome shotgun (WGS) entry which is preliminary data.</text>
</comment>
<dbReference type="EMBL" id="BARU01001619">
    <property type="protein sequence ID" value="GAH19347.1"/>
    <property type="molecule type" value="Genomic_DNA"/>
</dbReference>
<sequence>RQGHADEFTVKRPVERKQVLADILGLSFLR</sequence>
<evidence type="ECO:0000313" key="1">
    <source>
        <dbReference type="EMBL" id="GAH19347.1"/>
    </source>
</evidence>
<name>X1DGM8_9ZZZZ</name>
<protein>
    <submittedName>
        <fullName evidence="1">Uncharacterized protein</fullName>
    </submittedName>
</protein>